<feature type="compositionally biased region" description="Pro residues" evidence="3">
    <location>
        <begin position="226"/>
        <end position="248"/>
    </location>
</feature>
<dbReference type="Gene3D" id="1.20.58.2220">
    <property type="entry name" value="Formin, FH2 domain"/>
    <property type="match status" value="1"/>
</dbReference>
<feature type="chain" id="PRO_5042207390" description="Formin-like protein" evidence="5">
    <location>
        <begin position="27"/>
        <end position="786"/>
    </location>
</feature>
<keyword evidence="5" id="KW-0732">Signal</keyword>
<comment type="similarity">
    <text evidence="1">Belongs to the formin-like family. Class-I subfamily.</text>
</comment>
<feature type="compositionally biased region" description="Pro residues" evidence="3">
    <location>
        <begin position="307"/>
        <end position="324"/>
    </location>
</feature>
<comment type="caution">
    <text evidence="7">The sequence shown here is derived from an EMBL/GenBank/DDBJ whole genome shotgun (WGS) entry which is preliminary data.</text>
</comment>
<dbReference type="GO" id="GO:0051015">
    <property type="term" value="F:actin filament binding"/>
    <property type="evidence" value="ECO:0007669"/>
    <property type="project" value="InterPro"/>
</dbReference>
<evidence type="ECO:0000256" key="2">
    <source>
        <dbReference type="RuleBase" id="RU361260"/>
    </source>
</evidence>
<dbReference type="AlphaFoldDB" id="A0AAD8KHK0"/>
<feature type="compositionally biased region" description="Pro residues" evidence="3">
    <location>
        <begin position="286"/>
        <end position="297"/>
    </location>
</feature>
<keyword evidence="4" id="KW-0812">Transmembrane</keyword>
<keyword evidence="4" id="KW-0472">Membrane</keyword>
<feature type="compositionally biased region" description="Low complexity" evidence="3">
    <location>
        <begin position="274"/>
        <end position="285"/>
    </location>
</feature>
<feature type="domain" description="FH2" evidence="6">
    <location>
        <begin position="332"/>
        <end position="757"/>
    </location>
</feature>
<organism evidence="7 8">
    <name type="scientific">Tagetes erecta</name>
    <name type="common">African marigold</name>
    <dbReference type="NCBI Taxonomy" id="13708"/>
    <lineage>
        <taxon>Eukaryota</taxon>
        <taxon>Viridiplantae</taxon>
        <taxon>Streptophyta</taxon>
        <taxon>Embryophyta</taxon>
        <taxon>Tracheophyta</taxon>
        <taxon>Spermatophyta</taxon>
        <taxon>Magnoliopsida</taxon>
        <taxon>eudicotyledons</taxon>
        <taxon>Gunneridae</taxon>
        <taxon>Pentapetalae</taxon>
        <taxon>asterids</taxon>
        <taxon>campanulids</taxon>
        <taxon>Asterales</taxon>
        <taxon>Asteraceae</taxon>
        <taxon>Asteroideae</taxon>
        <taxon>Heliantheae alliance</taxon>
        <taxon>Tageteae</taxon>
        <taxon>Tagetes</taxon>
    </lineage>
</organism>
<sequence length="786" mass="86859">MAATIQFTSFFFFFIFSSSFLPQSSSQFTPQNIQVFFPFPRHHHPPPPPPPPPDITPPNPTPNPIPNNPPSSSSKKTVAKAVGATAGAAFVLSGLLFLLFVKYKRHRKQKENPYAQDPPVNLMLNNRFTRVEAIKGVIVDEEGLDVLYWKNLDHDDDEQDDYGDKGKIFKKQHLRNDHYIQEAPLLKLKSSSSHLWPSGEEIKSQNHDLAVVNQEILMKSQKSSRSPPPTPSSPPPPSLPPLPLPPSQPKTSTLTSSSLSKQSLSPPLPQPQATSLTSSLKSKQPLSPPLPPPPPPLKTNSLTSSSKPPPPLRPPPMPLPPPQPKTTNGLTSSSKQPPSVQLKPLHWEKVNANVGHPTAWDKMDKGSFRFDGDLMEAMFGTVAANKKSQEENNSSAPKTKLKSGPPSQKFILETRKSQNVTIILRSLLVSRQEIIDCLLEGKGLDIDTLEKLTKIRPTKDEQQLILNYDQDITRLADAESFLYHILKAVPTAFTRFDTMFFRLNYTAEVSEVKNMLQTLEMACKELRTRGLFVKLLEAVLKAGNRMNAGTSRGNAQAFDLNSLLKLSDVKSSDGKTNLLHFVVEEVVRLEGKRCVINQKPGSITSDTSRDKDYIKLGLPVVGGVSSEFTNVKKAAAIEYDVILRSFSGLSDRLGEIMKSMEECGGGDGFVKGMDKFVGSAEREIRALREEQERVIGVVKKTNEYYRAGASKDKVKKQFQLFVIVKGFLEMVDKACVDIAVKLQKRRNGGGEEAETGVSNRPSLKFPVLPSNFISSSSSDSDEDGDL</sequence>
<evidence type="ECO:0000256" key="3">
    <source>
        <dbReference type="SAM" id="MobiDB-lite"/>
    </source>
</evidence>
<evidence type="ECO:0000313" key="7">
    <source>
        <dbReference type="EMBL" id="KAK1423044.1"/>
    </source>
</evidence>
<feature type="region of interest" description="Disordered" evidence="3">
    <location>
        <begin position="39"/>
        <end position="76"/>
    </location>
</feature>
<evidence type="ECO:0000256" key="5">
    <source>
        <dbReference type="SAM" id="SignalP"/>
    </source>
</evidence>
<feature type="region of interest" description="Disordered" evidence="3">
    <location>
        <begin position="385"/>
        <end position="407"/>
    </location>
</feature>
<dbReference type="InterPro" id="IPR042201">
    <property type="entry name" value="FH2_Formin_sf"/>
</dbReference>
<accession>A0AAD8KHK0</accession>
<dbReference type="SUPFAM" id="SSF101447">
    <property type="entry name" value="Formin homology 2 domain (FH2 domain)"/>
    <property type="match status" value="1"/>
</dbReference>
<dbReference type="PANTHER" id="PTHR23213:SF354">
    <property type="entry name" value="FORMIN-LIKE PROTEIN 4"/>
    <property type="match status" value="1"/>
</dbReference>
<dbReference type="PROSITE" id="PS51444">
    <property type="entry name" value="FH2"/>
    <property type="match status" value="1"/>
</dbReference>
<feature type="compositionally biased region" description="Polar residues" evidence="3">
    <location>
        <begin position="328"/>
        <end position="339"/>
    </location>
</feature>
<proteinExistence type="inferred from homology"/>
<keyword evidence="4" id="KW-1133">Transmembrane helix</keyword>
<evidence type="ECO:0000256" key="4">
    <source>
        <dbReference type="SAM" id="Phobius"/>
    </source>
</evidence>
<dbReference type="InterPro" id="IPR015425">
    <property type="entry name" value="FH2_Formin"/>
</dbReference>
<name>A0AAD8KHK0_TARER</name>
<feature type="region of interest" description="Disordered" evidence="3">
    <location>
        <begin position="219"/>
        <end position="343"/>
    </location>
</feature>
<evidence type="ECO:0000313" key="8">
    <source>
        <dbReference type="Proteomes" id="UP001229421"/>
    </source>
</evidence>
<dbReference type="PANTHER" id="PTHR23213">
    <property type="entry name" value="FORMIN-RELATED"/>
    <property type="match status" value="1"/>
</dbReference>
<dbReference type="SMART" id="SM00498">
    <property type="entry name" value="FH2"/>
    <property type="match status" value="1"/>
</dbReference>
<reference evidence="7" key="1">
    <citation type="journal article" date="2023" name="bioRxiv">
        <title>Improved chromosome-level genome assembly for marigold (Tagetes erecta).</title>
        <authorList>
            <person name="Jiang F."/>
            <person name="Yuan L."/>
            <person name="Wang S."/>
            <person name="Wang H."/>
            <person name="Xu D."/>
            <person name="Wang A."/>
            <person name="Fan W."/>
        </authorList>
    </citation>
    <scope>NUCLEOTIDE SEQUENCE</scope>
    <source>
        <strain evidence="7">WSJ</strain>
        <tissue evidence="7">Leaf</tissue>
    </source>
</reference>
<dbReference type="GO" id="GO:0045010">
    <property type="term" value="P:actin nucleation"/>
    <property type="evidence" value="ECO:0007669"/>
    <property type="project" value="InterPro"/>
</dbReference>
<gene>
    <name evidence="7" type="ORF">QVD17_18338</name>
</gene>
<keyword evidence="8" id="KW-1185">Reference proteome</keyword>
<evidence type="ECO:0000256" key="1">
    <source>
        <dbReference type="ARBA" id="ARBA00025793"/>
    </source>
</evidence>
<dbReference type="EMBL" id="JAUHHV010000005">
    <property type="protein sequence ID" value="KAK1423044.1"/>
    <property type="molecule type" value="Genomic_DNA"/>
</dbReference>
<feature type="signal peptide" evidence="5">
    <location>
        <begin position="1"/>
        <end position="26"/>
    </location>
</feature>
<evidence type="ECO:0000259" key="6">
    <source>
        <dbReference type="PROSITE" id="PS51444"/>
    </source>
</evidence>
<protein>
    <recommendedName>
        <fullName evidence="2">Formin-like protein</fullName>
    </recommendedName>
</protein>
<dbReference type="Proteomes" id="UP001229421">
    <property type="component" value="Unassembled WGS sequence"/>
</dbReference>
<dbReference type="InterPro" id="IPR027643">
    <property type="entry name" value="Formin-like_plant"/>
</dbReference>
<feature type="compositionally biased region" description="Low complexity" evidence="3">
    <location>
        <begin position="249"/>
        <end position="265"/>
    </location>
</feature>
<dbReference type="Pfam" id="PF02181">
    <property type="entry name" value="FH2"/>
    <property type="match status" value="1"/>
</dbReference>
<feature type="region of interest" description="Disordered" evidence="3">
    <location>
        <begin position="748"/>
        <end position="786"/>
    </location>
</feature>
<feature type="compositionally biased region" description="Pro residues" evidence="3">
    <location>
        <begin position="46"/>
        <end position="69"/>
    </location>
</feature>
<dbReference type="FunFam" id="1.20.58.2220:FF:000017">
    <property type="entry name" value="Formin-like protein"/>
    <property type="match status" value="1"/>
</dbReference>
<feature type="transmembrane region" description="Helical" evidence="4">
    <location>
        <begin position="81"/>
        <end position="101"/>
    </location>
</feature>